<protein>
    <submittedName>
        <fullName evidence="3">Aspartate 4-decarboxylase</fullName>
        <ecNumber evidence="3">4.1.1.12</ecNumber>
    </submittedName>
</protein>
<dbReference type="CDD" id="cd00609">
    <property type="entry name" value="AAT_like"/>
    <property type="match status" value="1"/>
</dbReference>
<dbReference type="InterPro" id="IPR022518">
    <property type="entry name" value="Aspartate_4-decarboxylase"/>
</dbReference>
<dbReference type="EC" id="4.1.1.12" evidence="3"/>
<organism evidence="3 4">
    <name type="scientific">Bacteroides thetaiotaomicron</name>
    <dbReference type="NCBI Taxonomy" id="818"/>
    <lineage>
        <taxon>Bacteria</taxon>
        <taxon>Pseudomonadati</taxon>
        <taxon>Bacteroidota</taxon>
        <taxon>Bacteroidia</taxon>
        <taxon>Bacteroidales</taxon>
        <taxon>Bacteroidaceae</taxon>
        <taxon>Bacteroides</taxon>
    </lineage>
</organism>
<dbReference type="InterPro" id="IPR015424">
    <property type="entry name" value="PyrdxlP-dep_Trfase"/>
</dbReference>
<dbReference type="GO" id="GO:0047688">
    <property type="term" value="F:aspartate 4-decarboxylase activity"/>
    <property type="evidence" value="ECO:0007669"/>
    <property type="project" value="UniProtKB-EC"/>
</dbReference>
<dbReference type="Pfam" id="PF00155">
    <property type="entry name" value="Aminotran_1_2"/>
    <property type="match status" value="1"/>
</dbReference>
<dbReference type="Proteomes" id="UP000284785">
    <property type="component" value="Unassembled WGS sequence"/>
</dbReference>
<name>A0A414HSB8_BACT4</name>
<dbReference type="InterPro" id="IPR004839">
    <property type="entry name" value="Aminotransferase_I/II_large"/>
</dbReference>
<dbReference type="Gene3D" id="3.90.1150.10">
    <property type="entry name" value="Aspartate Aminotransferase, domain 1"/>
    <property type="match status" value="1"/>
</dbReference>
<accession>A0A414HSB8</accession>
<dbReference type="NCBIfam" id="NF006755">
    <property type="entry name" value="PRK09275.1"/>
    <property type="match status" value="1"/>
</dbReference>
<sequence length="557" mass="63751">MYRKSKLSIKIIKTIMEKKTTGTAITKNFAKKMETISPFELKNKLIEMADESIKKMAHTMLNAGRGNPNWIATEPREAFFLLGKFGLCECRRVQSLEEGIAGIPQQEGIAARFEAFLKENEKEAGARLLKETYNYMLMEHAADPDRLVHEWAESVIGDQYPVPDRILHFTELIVQDYLAQEMCDRRPPKGTFDLFATEGGTAAMCYVFDSLQENFLLNQGDSIALMIPVFTPYIEIPELRRYQFDVTEISADQMTPDGLHTWQYKDEDIDKLKNPQIKALFITNPSNPPSYALSPETAARIVNIVKNDNPNLMIITDDVYGTFIPHFRSLMAELPHNTLCVYSFSKYFGATGWRNAVIALHEDNIYDKMIARLSEEQTAILNKRYASLSLHPEKMKFIDRMVADSRQIALNHTAGLSLPQQMQMSLFAAFSLLDKEDRYKAKMQEIIHRRLHALWDSTGFTLIEDPLRAGYYSEIDMLVWAKKFYGDEFVDYLQKTYNPLDVVFRLANETSLVLLNGGGFAGPKWSVRVSLANLNEADYVKIGQSIKRVLDEYAENR</sequence>
<keyword evidence="1" id="KW-0663">Pyridoxal phosphate</keyword>
<dbReference type="Gene3D" id="3.40.640.10">
    <property type="entry name" value="Type I PLP-dependent aspartate aminotransferase-like (Major domain)"/>
    <property type="match status" value="1"/>
</dbReference>
<evidence type="ECO:0000256" key="1">
    <source>
        <dbReference type="ARBA" id="ARBA00022898"/>
    </source>
</evidence>
<reference evidence="3 4" key="1">
    <citation type="submission" date="2018-08" db="EMBL/GenBank/DDBJ databases">
        <title>A genome reference for cultivated species of the human gut microbiota.</title>
        <authorList>
            <person name="Zou Y."/>
            <person name="Xue W."/>
            <person name="Luo G."/>
        </authorList>
    </citation>
    <scope>NUCLEOTIDE SEQUENCE [LARGE SCALE GENOMIC DNA]</scope>
    <source>
        <strain evidence="3 4">AM30-26</strain>
    </source>
</reference>
<dbReference type="AlphaFoldDB" id="A0A414HSB8"/>
<comment type="caution">
    <text evidence="3">The sequence shown here is derived from an EMBL/GenBank/DDBJ whole genome shotgun (WGS) entry which is preliminary data.</text>
</comment>
<evidence type="ECO:0000313" key="4">
    <source>
        <dbReference type="Proteomes" id="UP000284785"/>
    </source>
</evidence>
<dbReference type="PANTHER" id="PTHR43795:SF2">
    <property type="entry name" value="BIFUNCTIONAL ASPARTATE AMINOTRANSFERASE AND GLUTAMATE_ASPARTATE-PREPHENATE AMINOTRANSFERASE"/>
    <property type="match status" value="1"/>
</dbReference>
<dbReference type="SUPFAM" id="SSF53383">
    <property type="entry name" value="PLP-dependent transferases"/>
    <property type="match status" value="1"/>
</dbReference>
<feature type="domain" description="Aminotransferase class I/classII large" evidence="2">
    <location>
        <begin position="215"/>
        <end position="539"/>
    </location>
</feature>
<dbReference type="InterPro" id="IPR015421">
    <property type="entry name" value="PyrdxlP-dep_Trfase_major"/>
</dbReference>
<dbReference type="InterPro" id="IPR050478">
    <property type="entry name" value="Ethylene_sulfur-biosynth"/>
</dbReference>
<proteinExistence type="predicted"/>
<evidence type="ECO:0000313" key="3">
    <source>
        <dbReference type="EMBL" id="RHD90290.1"/>
    </source>
</evidence>
<dbReference type="EMBL" id="QSJP01000003">
    <property type="protein sequence ID" value="RHD90290.1"/>
    <property type="molecule type" value="Genomic_DNA"/>
</dbReference>
<evidence type="ECO:0000259" key="2">
    <source>
        <dbReference type="Pfam" id="PF00155"/>
    </source>
</evidence>
<dbReference type="GO" id="GO:0008483">
    <property type="term" value="F:transaminase activity"/>
    <property type="evidence" value="ECO:0007669"/>
    <property type="project" value="TreeGrafter"/>
</dbReference>
<dbReference type="NCBIfam" id="TIGR03801">
    <property type="entry name" value="asp_4_decarbox"/>
    <property type="match status" value="1"/>
</dbReference>
<dbReference type="PANTHER" id="PTHR43795">
    <property type="entry name" value="BIFUNCTIONAL ASPARTATE AMINOTRANSFERASE AND GLUTAMATE/ASPARTATE-PREPHENATE AMINOTRANSFERASE-RELATED"/>
    <property type="match status" value="1"/>
</dbReference>
<dbReference type="InterPro" id="IPR015422">
    <property type="entry name" value="PyrdxlP-dep_Trfase_small"/>
</dbReference>
<gene>
    <name evidence="3" type="primary">aspD</name>
    <name evidence="3" type="ORF">DW780_04735</name>
</gene>
<dbReference type="Gene3D" id="1.10.20.110">
    <property type="match status" value="1"/>
</dbReference>
<keyword evidence="3" id="KW-0456">Lyase</keyword>
<dbReference type="GO" id="GO:0006520">
    <property type="term" value="P:amino acid metabolic process"/>
    <property type="evidence" value="ECO:0007669"/>
    <property type="project" value="TreeGrafter"/>
</dbReference>
<dbReference type="GO" id="GO:0030170">
    <property type="term" value="F:pyridoxal phosphate binding"/>
    <property type="evidence" value="ECO:0007669"/>
    <property type="project" value="InterPro"/>
</dbReference>